<dbReference type="Proteomes" id="UP000237749">
    <property type="component" value="Unassembled WGS sequence"/>
</dbReference>
<dbReference type="OrthoDB" id="9798857at2"/>
<feature type="domain" description="HTH tetR-type" evidence="3">
    <location>
        <begin position="8"/>
        <end position="68"/>
    </location>
</feature>
<accession>A0A2S6HSC2</accession>
<comment type="caution">
    <text evidence="4">The sequence shown here is derived from an EMBL/GenBank/DDBJ whole genome shotgun (WGS) entry which is preliminary data.</text>
</comment>
<protein>
    <submittedName>
        <fullName evidence="4">TetR family transcriptional regulator</fullName>
    </submittedName>
</protein>
<dbReference type="AlphaFoldDB" id="A0A2S6HSC2"/>
<dbReference type="Pfam" id="PF21303">
    <property type="entry name" value="TetR_C_39"/>
    <property type="match status" value="1"/>
</dbReference>
<keyword evidence="1 2" id="KW-0238">DNA-binding</keyword>
<dbReference type="PANTHER" id="PTHR43479:SF11">
    <property type="entry name" value="ACREF_ENVCD OPERON REPRESSOR-RELATED"/>
    <property type="match status" value="1"/>
</dbReference>
<evidence type="ECO:0000256" key="2">
    <source>
        <dbReference type="PROSITE-ProRule" id="PRU00335"/>
    </source>
</evidence>
<sequence>MRVIKDADQRKNEILDAAETLFTLKGFDKTSTNEILEAVGIARGTLYYHFKSKEDIMDALIERHTSRLLNAAKEIAEDKGKPVYDRIIQSVRALKMNQSGKEVLEHIHRPQNALMHQKVQKTILNGLTPILAGIIREGIEDNLFQTPYPYECVEMLVVYASTVFDGDMLDISQQEYASRAQALIFNVERLLGVESGTLSFASEIFEKETEG</sequence>
<dbReference type="PROSITE" id="PS01081">
    <property type="entry name" value="HTH_TETR_1"/>
    <property type="match status" value="1"/>
</dbReference>
<evidence type="ECO:0000313" key="4">
    <source>
        <dbReference type="EMBL" id="PPK80481.1"/>
    </source>
</evidence>
<evidence type="ECO:0000313" key="5">
    <source>
        <dbReference type="Proteomes" id="UP000237749"/>
    </source>
</evidence>
<dbReference type="SUPFAM" id="SSF46689">
    <property type="entry name" value="Homeodomain-like"/>
    <property type="match status" value="1"/>
</dbReference>
<reference evidence="4 5" key="1">
    <citation type="submission" date="2018-02" db="EMBL/GenBank/DDBJ databases">
        <title>Genomic Encyclopedia of Archaeal and Bacterial Type Strains, Phase II (KMG-II): from individual species to whole genera.</title>
        <authorList>
            <person name="Goeker M."/>
        </authorList>
    </citation>
    <scope>NUCLEOTIDE SEQUENCE [LARGE SCALE GENOMIC DNA]</scope>
    <source>
        <strain evidence="4 5">DSM 3808</strain>
    </source>
</reference>
<keyword evidence="5" id="KW-1185">Reference proteome</keyword>
<evidence type="ECO:0000256" key="1">
    <source>
        <dbReference type="ARBA" id="ARBA00023125"/>
    </source>
</evidence>
<proteinExistence type="predicted"/>
<dbReference type="EMBL" id="PTJA01000006">
    <property type="protein sequence ID" value="PPK80481.1"/>
    <property type="molecule type" value="Genomic_DNA"/>
</dbReference>
<dbReference type="PRINTS" id="PR00455">
    <property type="entry name" value="HTHTETR"/>
</dbReference>
<dbReference type="PANTHER" id="PTHR43479">
    <property type="entry name" value="ACREF/ENVCD OPERON REPRESSOR-RELATED"/>
    <property type="match status" value="1"/>
</dbReference>
<evidence type="ECO:0000259" key="3">
    <source>
        <dbReference type="PROSITE" id="PS50977"/>
    </source>
</evidence>
<dbReference type="InterPro" id="IPR023772">
    <property type="entry name" value="DNA-bd_HTH_TetR-type_CS"/>
</dbReference>
<dbReference type="Pfam" id="PF00440">
    <property type="entry name" value="TetR_N"/>
    <property type="match status" value="1"/>
</dbReference>
<dbReference type="InterPro" id="IPR049149">
    <property type="entry name" value="TetR/AcrR_C"/>
</dbReference>
<dbReference type="GO" id="GO:0003677">
    <property type="term" value="F:DNA binding"/>
    <property type="evidence" value="ECO:0007669"/>
    <property type="project" value="UniProtKB-UniRule"/>
</dbReference>
<feature type="DNA-binding region" description="H-T-H motif" evidence="2">
    <location>
        <begin position="31"/>
        <end position="50"/>
    </location>
</feature>
<name>A0A2S6HSC2_9FIRM</name>
<organism evidence="4 5">
    <name type="scientific">Lacrimispora xylanisolvens</name>
    <dbReference type="NCBI Taxonomy" id="384636"/>
    <lineage>
        <taxon>Bacteria</taxon>
        <taxon>Bacillati</taxon>
        <taxon>Bacillota</taxon>
        <taxon>Clostridia</taxon>
        <taxon>Lachnospirales</taxon>
        <taxon>Lachnospiraceae</taxon>
        <taxon>Lacrimispora</taxon>
    </lineage>
</organism>
<dbReference type="InterPro" id="IPR001647">
    <property type="entry name" value="HTH_TetR"/>
</dbReference>
<dbReference type="RefSeq" id="WP_104437182.1">
    <property type="nucleotide sequence ID" value="NZ_PTJA01000006.1"/>
</dbReference>
<gene>
    <name evidence="4" type="ORF">BXY41_10671</name>
</gene>
<dbReference type="Gene3D" id="1.10.357.10">
    <property type="entry name" value="Tetracycline Repressor, domain 2"/>
    <property type="match status" value="1"/>
</dbReference>
<dbReference type="PROSITE" id="PS50977">
    <property type="entry name" value="HTH_TETR_2"/>
    <property type="match status" value="1"/>
</dbReference>
<dbReference type="InterPro" id="IPR009057">
    <property type="entry name" value="Homeodomain-like_sf"/>
</dbReference>
<dbReference type="InterPro" id="IPR050624">
    <property type="entry name" value="HTH-type_Tx_Regulator"/>
</dbReference>